<reference evidence="1 2" key="1">
    <citation type="submission" date="2015-01" db="EMBL/GenBank/DDBJ databases">
        <title>Genome sequencing of Jeotgalibacillus soli.</title>
        <authorList>
            <person name="Goh K.M."/>
            <person name="Chan K.-G."/>
            <person name="Yaakop A.S."/>
            <person name="Ee R."/>
            <person name="Gan H.M."/>
            <person name="Chan C.S."/>
        </authorList>
    </citation>
    <scope>NUCLEOTIDE SEQUENCE [LARGE SCALE GENOMIC DNA]</scope>
    <source>
        <strain evidence="1 2">P9</strain>
    </source>
</reference>
<dbReference type="STRING" id="889306.KP78_19320"/>
<dbReference type="Proteomes" id="UP000031938">
    <property type="component" value="Unassembled WGS sequence"/>
</dbReference>
<evidence type="ECO:0000313" key="1">
    <source>
        <dbReference type="EMBL" id="KIL45583.1"/>
    </source>
</evidence>
<dbReference type="PATRIC" id="fig|889306.3.peg.1948"/>
<dbReference type="Pfam" id="PF17277">
    <property type="entry name" value="DUF5342"/>
    <property type="match status" value="1"/>
</dbReference>
<dbReference type="PIRSF" id="PIRSF037692">
    <property type="entry name" value="UCP037692"/>
    <property type="match status" value="1"/>
</dbReference>
<evidence type="ECO:0000313" key="2">
    <source>
        <dbReference type="Proteomes" id="UP000031938"/>
    </source>
</evidence>
<accession>A0A0C2VNK9</accession>
<evidence type="ECO:0008006" key="3">
    <source>
        <dbReference type="Google" id="ProtNLM"/>
    </source>
</evidence>
<gene>
    <name evidence="1" type="ORF">KP78_19320</name>
</gene>
<dbReference type="AlphaFoldDB" id="A0A0C2VNK9"/>
<dbReference type="OrthoDB" id="2736244at2"/>
<dbReference type="RefSeq" id="WP_041088245.1">
    <property type="nucleotide sequence ID" value="NZ_JXRP01000017.1"/>
</dbReference>
<comment type="caution">
    <text evidence="1">The sequence shown here is derived from an EMBL/GenBank/DDBJ whole genome shotgun (WGS) entry which is preliminary data.</text>
</comment>
<dbReference type="InterPro" id="IPR017263">
    <property type="entry name" value="UCP037692"/>
</dbReference>
<proteinExistence type="predicted"/>
<name>A0A0C2VNK9_9BACL</name>
<keyword evidence="2" id="KW-1185">Reference proteome</keyword>
<sequence length="73" mass="8790">MIQHFHFQPMFENKQLPGWTISFTYEGQRISGIYHKTGSIEWTSEPHFHSEEAEQAVKKQIHELLLYHVYDEQ</sequence>
<protein>
    <recommendedName>
        <fullName evidence="3">YheE</fullName>
    </recommendedName>
</protein>
<organism evidence="1 2">
    <name type="scientific">Jeotgalibacillus soli</name>
    <dbReference type="NCBI Taxonomy" id="889306"/>
    <lineage>
        <taxon>Bacteria</taxon>
        <taxon>Bacillati</taxon>
        <taxon>Bacillota</taxon>
        <taxon>Bacilli</taxon>
        <taxon>Bacillales</taxon>
        <taxon>Caryophanaceae</taxon>
        <taxon>Jeotgalibacillus</taxon>
    </lineage>
</organism>
<dbReference type="EMBL" id="JXRP01000017">
    <property type="protein sequence ID" value="KIL45583.1"/>
    <property type="molecule type" value="Genomic_DNA"/>
</dbReference>